<keyword evidence="6 10" id="KW-0235">DNA replication</keyword>
<dbReference type="FunFam" id="3.90.920.10:FF:000003">
    <property type="entry name" value="DNA primase"/>
    <property type="match status" value="1"/>
</dbReference>
<dbReference type="CDD" id="cd04860">
    <property type="entry name" value="AE_Prim_S"/>
    <property type="match status" value="1"/>
</dbReference>
<comment type="similarity">
    <text evidence="1 10">Belongs to the eukaryotic-type primase small subunit family.</text>
</comment>
<keyword evidence="5" id="KW-0548">Nucleotidyltransferase</keyword>
<protein>
    <recommendedName>
        <fullName evidence="10">DNA primase</fullName>
        <ecNumber evidence="10">2.7.7.-</ecNumber>
    </recommendedName>
</protein>
<dbReference type="InterPro" id="IPR002755">
    <property type="entry name" value="DNA_primase_S"/>
</dbReference>
<gene>
    <name evidence="11" type="ORF">CAUJ_LOCUS3634</name>
</gene>
<keyword evidence="8" id="KW-0862">Zinc</keyword>
<dbReference type="GO" id="GO:0003899">
    <property type="term" value="F:DNA-directed RNA polymerase activity"/>
    <property type="evidence" value="ECO:0007669"/>
    <property type="project" value="InterPro"/>
</dbReference>
<dbReference type="GO" id="GO:0046872">
    <property type="term" value="F:metal ion binding"/>
    <property type="evidence" value="ECO:0007669"/>
    <property type="project" value="UniProtKB-KW"/>
</dbReference>
<keyword evidence="7" id="KW-0479">Metal-binding</keyword>
<dbReference type="AlphaFoldDB" id="A0A8S1GWK5"/>
<evidence type="ECO:0000256" key="5">
    <source>
        <dbReference type="ARBA" id="ARBA00022695"/>
    </source>
</evidence>
<dbReference type="NCBIfam" id="TIGR00335">
    <property type="entry name" value="primase_sml"/>
    <property type="match status" value="1"/>
</dbReference>
<evidence type="ECO:0000313" key="12">
    <source>
        <dbReference type="Proteomes" id="UP000835052"/>
    </source>
</evidence>
<evidence type="ECO:0000256" key="10">
    <source>
        <dbReference type="RuleBase" id="RU003514"/>
    </source>
</evidence>
<dbReference type="EC" id="2.7.7.-" evidence="10"/>
<dbReference type="PANTHER" id="PTHR10536">
    <property type="entry name" value="DNA PRIMASE SMALL SUBUNIT"/>
    <property type="match status" value="1"/>
</dbReference>
<dbReference type="OrthoDB" id="19606at2759"/>
<dbReference type="GO" id="GO:0006269">
    <property type="term" value="P:DNA replication, synthesis of primer"/>
    <property type="evidence" value="ECO:0007669"/>
    <property type="project" value="UniProtKB-KW"/>
</dbReference>
<keyword evidence="12" id="KW-1185">Reference proteome</keyword>
<keyword evidence="4 10" id="KW-0808">Transferase</keyword>
<dbReference type="InterPro" id="IPR014052">
    <property type="entry name" value="DNA_primase_ssu_euk/arc"/>
</dbReference>
<name>A0A8S1GWK5_9PELO</name>
<dbReference type="SUPFAM" id="SSF56747">
    <property type="entry name" value="Prim-pol domain"/>
    <property type="match status" value="1"/>
</dbReference>
<reference evidence="11" key="1">
    <citation type="submission" date="2020-10" db="EMBL/GenBank/DDBJ databases">
        <authorList>
            <person name="Kikuchi T."/>
        </authorList>
    </citation>
    <scope>NUCLEOTIDE SEQUENCE</scope>
    <source>
        <strain evidence="11">NKZ352</strain>
    </source>
</reference>
<accession>A0A8S1GWK5</accession>
<evidence type="ECO:0000256" key="4">
    <source>
        <dbReference type="ARBA" id="ARBA00022679"/>
    </source>
</evidence>
<organism evidence="11 12">
    <name type="scientific">Caenorhabditis auriculariae</name>
    <dbReference type="NCBI Taxonomy" id="2777116"/>
    <lineage>
        <taxon>Eukaryota</taxon>
        <taxon>Metazoa</taxon>
        <taxon>Ecdysozoa</taxon>
        <taxon>Nematoda</taxon>
        <taxon>Chromadorea</taxon>
        <taxon>Rhabditida</taxon>
        <taxon>Rhabditina</taxon>
        <taxon>Rhabditomorpha</taxon>
        <taxon>Rhabditoidea</taxon>
        <taxon>Rhabditidae</taxon>
        <taxon>Peloderinae</taxon>
        <taxon>Caenorhabditis</taxon>
    </lineage>
</organism>
<evidence type="ECO:0000256" key="9">
    <source>
        <dbReference type="ARBA" id="ARBA00023163"/>
    </source>
</evidence>
<dbReference type="Gene3D" id="3.90.920.10">
    <property type="entry name" value="DNA primase, PRIM domain"/>
    <property type="match status" value="1"/>
</dbReference>
<comment type="caution">
    <text evidence="11">The sequence shown here is derived from an EMBL/GenBank/DDBJ whole genome shotgun (WGS) entry which is preliminary data.</text>
</comment>
<dbReference type="EMBL" id="CAJGYM010000007">
    <property type="protein sequence ID" value="CAD6187715.1"/>
    <property type="molecule type" value="Genomic_DNA"/>
</dbReference>
<evidence type="ECO:0000256" key="8">
    <source>
        <dbReference type="ARBA" id="ARBA00022833"/>
    </source>
</evidence>
<proteinExistence type="inferred from homology"/>
<evidence type="ECO:0000256" key="1">
    <source>
        <dbReference type="ARBA" id="ARBA00009762"/>
    </source>
</evidence>
<evidence type="ECO:0000256" key="2">
    <source>
        <dbReference type="ARBA" id="ARBA00022478"/>
    </source>
</evidence>
<evidence type="ECO:0000313" key="11">
    <source>
        <dbReference type="EMBL" id="CAD6187715.1"/>
    </source>
</evidence>
<dbReference type="Proteomes" id="UP000835052">
    <property type="component" value="Unassembled WGS sequence"/>
</dbReference>
<dbReference type="Pfam" id="PF01896">
    <property type="entry name" value="DNA_primase_S"/>
    <property type="match status" value="1"/>
</dbReference>
<evidence type="ECO:0000256" key="7">
    <source>
        <dbReference type="ARBA" id="ARBA00022723"/>
    </source>
</evidence>
<keyword evidence="3 10" id="KW-0639">Primosome</keyword>
<keyword evidence="9" id="KW-0804">Transcription</keyword>
<sequence length="477" mass="54813">MSTAYESVRLDHDLPTYYKSFFPFKSFCKWLSYGQVPSEYFARREFAFILADDVHLRYKSFNDVLSFEKELCKVNPHKLDLGAVYNHFPRDHRKHSDMQAVERELVFDIDLTDYDAVRTCCTEATVCPKCWKFVVLAVKILDKVLREDFGFKARMWVFSGRRGVHCWVGDAKARKLNNLGRSAVAEYLNLFIGNKVEVLKGRTKMTWVPNLVQTAYSSALEGGFFESMAYEQGWLNDGRAEIIFSLYKELSADLRTELIEKFNALPTPQLRWKMLKMYFEEDERKRARQEGLNLPLEPQNRDKYFLKYFVLWHVYPRLDVNVSTGTNHLLKSPFCIHPKTGCVAVPLSADDVAQFDVTKCPRLDRLVAELPSINSEIGEKEEGDQKENGQRKVLAYRHSSLAKYVENFEKYVELAIFGSVAIVYTVGRSINHVDLGTVSWVEDVLDALGVDVPQAGRLRPLASVLRLSSSIVSLDSN</sequence>
<evidence type="ECO:0000256" key="3">
    <source>
        <dbReference type="ARBA" id="ARBA00022515"/>
    </source>
</evidence>
<evidence type="ECO:0000256" key="6">
    <source>
        <dbReference type="ARBA" id="ARBA00022705"/>
    </source>
</evidence>
<keyword evidence="2 10" id="KW-0240">DNA-directed RNA polymerase</keyword>
<dbReference type="GO" id="GO:0005658">
    <property type="term" value="C:alpha DNA polymerase:primase complex"/>
    <property type="evidence" value="ECO:0007669"/>
    <property type="project" value="UniProtKB-ARBA"/>
</dbReference>